<dbReference type="OrthoDB" id="389047at2"/>
<accession>S5LZ07</accession>
<dbReference type="eggNOG" id="COG3859">
    <property type="taxonomic scope" value="Bacteria"/>
</dbReference>
<dbReference type="RefSeq" id="WP_020834071.1">
    <property type="nucleotide sequence ID" value="NC_021846.1"/>
</dbReference>
<reference key="2">
    <citation type="submission" date="2013-03" db="EMBL/GenBank/DDBJ databases">
        <authorList>
            <person name="Lo W.-S."/>
            <person name="Ku C."/>
            <person name="Chen L.-L."/>
            <person name="Chang T.-H."/>
            <person name="Kuo C.-H."/>
        </authorList>
    </citation>
    <scope>NUCLEOTIDE SEQUENCE</scope>
</reference>
<proteinExistence type="predicted"/>
<sequence length="305" mass="35459">MNKKVILNIIFSLIRMILFFGVAIWLNIETKNNADAVENLASVIFTTILILILLLLFNILATILNVYSEITNKKSYIIISLLALNIENLFFIKLNFYQKHNFMKWKTLDIAMIGLLLALFCSINLITDIIPPMPFFVTLSFKFLPLFFGAYILTFSQTTLLCFIAAIFTFIFPGTYKISFEQWLFDYFFTVFSPFIASCLKPIKNNKKIFETVDWLIFITVPLLMIYLSRVVAGALFWFENAWAGFGSWGYSLIFNSFNTIFDYILLIVLVPPMCITLDFIKYKMKSFHNNEILEDKSNIIKDKD</sequence>
<dbReference type="EMBL" id="CP005074">
    <property type="protein sequence ID" value="AGR40932.1"/>
    <property type="molecule type" value="Genomic_DNA"/>
</dbReference>
<feature type="transmembrane region" description="Helical" evidence="1">
    <location>
        <begin position="40"/>
        <end position="64"/>
    </location>
</feature>
<dbReference type="PATRIC" id="fig|1276220.3.peg.271"/>
<keyword evidence="1" id="KW-0812">Transmembrane</keyword>
<keyword evidence="1" id="KW-1133">Transmembrane helix</keyword>
<evidence type="ECO:0000313" key="3">
    <source>
        <dbReference type="Proteomes" id="UP000014984"/>
    </source>
</evidence>
<dbReference type="KEGG" id="stai:STAIW_v1c02680"/>
<keyword evidence="3" id="KW-1185">Reference proteome</keyword>
<feature type="transmembrane region" description="Helical" evidence="1">
    <location>
        <begin position="215"/>
        <end position="239"/>
    </location>
</feature>
<evidence type="ECO:0008006" key="4">
    <source>
        <dbReference type="Google" id="ProtNLM"/>
    </source>
</evidence>
<feature type="transmembrane region" description="Helical" evidence="1">
    <location>
        <begin position="160"/>
        <end position="178"/>
    </location>
</feature>
<dbReference type="Pfam" id="PF09515">
    <property type="entry name" value="Thia_YuaJ"/>
    <property type="match status" value="1"/>
</dbReference>
<feature type="transmembrane region" description="Helical" evidence="1">
    <location>
        <begin position="108"/>
        <end position="127"/>
    </location>
</feature>
<dbReference type="HOGENOM" id="CLU_076595_0_0_14"/>
<dbReference type="GO" id="GO:0015234">
    <property type="term" value="F:thiamine transmembrane transporter activity"/>
    <property type="evidence" value="ECO:0007669"/>
    <property type="project" value="InterPro"/>
</dbReference>
<dbReference type="AlphaFoldDB" id="S5LZ07"/>
<dbReference type="STRING" id="1276220.STAIW_v1c02680"/>
<protein>
    <recommendedName>
        <fullName evidence="4">Transmembrane protein</fullName>
    </recommendedName>
</protein>
<feature type="transmembrane region" description="Helical" evidence="1">
    <location>
        <begin position="6"/>
        <end position="28"/>
    </location>
</feature>
<gene>
    <name evidence="2" type="ORF">STAIW_v1c02680</name>
</gene>
<dbReference type="Proteomes" id="UP000014984">
    <property type="component" value="Chromosome"/>
</dbReference>
<keyword evidence="1" id="KW-0472">Membrane</keyword>
<dbReference type="GO" id="GO:0005886">
    <property type="term" value="C:plasma membrane"/>
    <property type="evidence" value="ECO:0007669"/>
    <property type="project" value="InterPro"/>
</dbReference>
<dbReference type="Gene3D" id="1.10.1760.20">
    <property type="match status" value="1"/>
</dbReference>
<dbReference type="InterPro" id="IPR012651">
    <property type="entry name" value="Thia_Transptr_ThiT"/>
</dbReference>
<organism evidence="2 3">
    <name type="scientific">Spiroplasma taiwanense CT-1</name>
    <dbReference type="NCBI Taxonomy" id="1276220"/>
    <lineage>
        <taxon>Bacteria</taxon>
        <taxon>Bacillati</taxon>
        <taxon>Mycoplasmatota</taxon>
        <taxon>Mollicutes</taxon>
        <taxon>Entomoplasmatales</taxon>
        <taxon>Spiroplasmataceae</taxon>
        <taxon>Spiroplasma</taxon>
    </lineage>
</organism>
<feature type="transmembrane region" description="Helical" evidence="1">
    <location>
        <begin position="76"/>
        <end position="96"/>
    </location>
</feature>
<reference evidence="2 3" key="1">
    <citation type="journal article" date="2013" name="Genome Biol. Evol.">
        <title>Comparison of metabolic capacities and inference of gene content evolution in mosquito-associated Spiroplasma diminutum and S. taiwanense.</title>
        <authorList>
            <person name="Lo W.S."/>
            <person name="Ku C."/>
            <person name="Chen L.L."/>
            <person name="Chang T.H."/>
            <person name="Kuo C.H."/>
        </authorList>
    </citation>
    <scope>NUCLEOTIDE SEQUENCE [LARGE SCALE GENOMIC DNA]</scope>
    <source>
        <strain evidence="2">CT-1</strain>
    </source>
</reference>
<evidence type="ECO:0000256" key="1">
    <source>
        <dbReference type="SAM" id="Phobius"/>
    </source>
</evidence>
<evidence type="ECO:0000313" key="2">
    <source>
        <dbReference type="EMBL" id="AGR40932.1"/>
    </source>
</evidence>
<name>S5LZ07_9MOLU</name>
<feature type="transmembrane region" description="Helical" evidence="1">
    <location>
        <begin position="261"/>
        <end position="281"/>
    </location>
</feature>